<dbReference type="InterPro" id="IPR050487">
    <property type="entry name" value="FtsQ_DivIB"/>
</dbReference>
<dbReference type="Proteomes" id="UP001235966">
    <property type="component" value="Unassembled WGS sequence"/>
</dbReference>
<evidence type="ECO:0000259" key="9">
    <source>
        <dbReference type="Pfam" id="PF08478"/>
    </source>
</evidence>
<evidence type="ECO:0000313" key="10">
    <source>
        <dbReference type="EMBL" id="MDP9800247.1"/>
    </source>
</evidence>
<keyword evidence="5" id="KW-0131">Cell cycle</keyword>
<sequence length="357" mass="37876">MRPPSRPKKPRSLASQQPSEPRERPASGPDVERGVVPEREASERVVGHSVVRAHQRARVVSSAHNSAIAEPSAHASLHGVAEAGELVVDEGATGVSVVGRVRQMFDRLRHPRGDELSLRRAERRRERHRSRARKLAIWAGAAAVVVALVWVVFGSSLFRYQYSASDVSISGNAGPLKIDKLRASVKKQLDGTLLLTLDVSNAEKTVLEALPEAASVNIDRHLPRTLAISATPARPVACLGTGAQCDAVSENGRVMELDAKAKGALPKLVAAGEGSKATNNTKIGIATLASVPTKLLAQVQQIDVSEAGLISLTLQGKTRVYWGDDTEPKLKGKIVMSLAGTGASLIDVSSPSSPVTK</sequence>
<feature type="compositionally biased region" description="Basic and acidic residues" evidence="6">
    <location>
        <begin position="20"/>
        <end position="46"/>
    </location>
</feature>
<feature type="domain" description="Cell division protein FtsQ/DivIB C-terminal" evidence="8">
    <location>
        <begin position="248"/>
        <end position="331"/>
    </location>
</feature>
<proteinExistence type="predicted"/>
<feature type="region of interest" description="Disordered" evidence="6">
    <location>
        <begin position="1"/>
        <end position="47"/>
    </location>
</feature>
<dbReference type="PANTHER" id="PTHR37820:SF1">
    <property type="entry name" value="CELL DIVISION PROTEIN FTSQ"/>
    <property type="match status" value="1"/>
</dbReference>
<dbReference type="PANTHER" id="PTHR37820">
    <property type="entry name" value="CELL DIVISION PROTEIN DIVIB"/>
    <property type="match status" value="1"/>
</dbReference>
<keyword evidence="7" id="KW-0472">Membrane</keyword>
<dbReference type="Gene3D" id="3.10.20.310">
    <property type="entry name" value="membrane protein fhac"/>
    <property type="match status" value="1"/>
</dbReference>
<feature type="domain" description="POTRA" evidence="9">
    <location>
        <begin position="164"/>
        <end position="228"/>
    </location>
</feature>
<feature type="compositionally biased region" description="Basic residues" evidence="6">
    <location>
        <begin position="1"/>
        <end position="11"/>
    </location>
</feature>
<dbReference type="Pfam" id="PF08478">
    <property type="entry name" value="POTRA_1"/>
    <property type="match status" value="1"/>
</dbReference>
<keyword evidence="11" id="KW-1185">Reference proteome</keyword>
<evidence type="ECO:0000256" key="5">
    <source>
        <dbReference type="ARBA" id="ARBA00023306"/>
    </source>
</evidence>
<evidence type="ECO:0000313" key="11">
    <source>
        <dbReference type="Proteomes" id="UP001235966"/>
    </source>
</evidence>
<evidence type="ECO:0000256" key="1">
    <source>
        <dbReference type="ARBA" id="ARBA00022475"/>
    </source>
</evidence>
<accession>A0ABT9N958</accession>
<keyword evidence="3 7" id="KW-0812">Transmembrane</keyword>
<evidence type="ECO:0000256" key="4">
    <source>
        <dbReference type="ARBA" id="ARBA00022989"/>
    </source>
</evidence>
<dbReference type="EMBL" id="JAUSQW010000001">
    <property type="protein sequence ID" value="MDP9800247.1"/>
    <property type="molecule type" value="Genomic_DNA"/>
</dbReference>
<evidence type="ECO:0000256" key="7">
    <source>
        <dbReference type="SAM" id="Phobius"/>
    </source>
</evidence>
<evidence type="ECO:0000256" key="2">
    <source>
        <dbReference type="ARBA" id="ARBA00022618"/>
    </source>
</evidence>
<dbReference type="Pfam" id="PF03799">
    <property type="entry name" value="FtsQ_DivIB_C"/>
    <property type="match status" value="1"/>
</dbReference>
<dbReference type="RefSeq" id="WP_278057644.1">
    <property type="nucleotide sequence ID" value="NZ_CP121247.1"/>
</dbReference>
<organism evidence="10 11">
    <name type="scientific">Arcanobacterium wilhelmae</name>
    <dbReference type="NCBI Taxonomy" id="1803177"/>
    <lineage>
        <taxon>Bacteria</taxon>
        <taxon>Bacillati</taxon>
        <taxon>Actinomycetota</taxon>
        <taxon>Actinomycetes</taxon>
        <taxon>Actinomycetales</taxon>
        <taxon>Actinomycetaceae</taxon>
        <taxon>Arcanobacterium</taxon>
    </lineage>
</organism>
<gene>
    <name evidence="10" type="ORF">J2S49_000323</name>
</gene>
<protein>
    <submittedName>
        <fullName evidence="10">Cell division protein FtsQ</fullName>
    </submittedName>
</protein>
<keyword evidence="2 10" id="KW-0132">Cell division</keyword>
<reference evidence="10 11" key="1">
    <citation type="submission" date="2023-07" db="EMBL/GenBank/DDBJ databases">
        <title>Sequencing the genomes of 1000 actinobacteria strains.</title>
        <authorList>
            <person name="Klenk H.-P."/>
        </authorList>
    </citation>
    <scope>NUCLEOTIDE SEQUENCE [LARGE SCALE GENOMIC DNA]</scope>
    <source>
        <strain evidence="10 11">DSM 102162</strain>
    </source>
</reference>
<feature type="transmembrane region" description="Helical" evidence="7">
    <location>
        <begin position="135"/>
        <end position="158"/>
    </location>
</feature>
<dbReference type="GO" id="GO:0051301">
    <property type="term" value="P:cell division"/>
    <property type="evidence" value="ECO:0007669"/>
    <property type="project" value="UniProtKB-KW"/>
</dbReference>
<evidence type="ECO:0000259" key="8">
    <source>
        <dbReference type="Pfam" id="PF03799"/>
    </source>
</evidence>
<comment type="caution">
    <text evidence="10">The sequence shown here is derived from an EMBL/GenBank/DDBJ whole genome shotgun (WGS) entry which is preliminary data.</text>
</comment>
<name>A0ABT9N958_9ACTO</name>
<keyword evidence="1" id="KW-1003">Cell membrane</keyword>
<dbReference type="InterPro" id="IPR005548">
    <property type="entry name" value="Cell_div_FtsQ/DivIB_C"/>
</dbReference>
<evidence type="ECO:0000256" key="6">
    <source>
        <dbReference type="SAM" id="MobiDB-lite"/>
    </source>
</evidence>
<keyword evidence="4 7" id="KW-1133">Transmembrane helix</keyword>
<evidence type="ECO:0000256" key="3">
    <source>
        <dbReference type="ARBA" id="ARBA00022692"/>
    </source>
</evidence>
<dbReference type="InterPro" id="IPR013685">
    <property type="entry name" value="POTRA_FtsQ_type"/>
</dbReference>